<organism evidence="1 2">
    <name type="scientific">Embleya scabrispora</name>
    <dbReference type="NCBI Taxonomy" id="159449"/>
    <lineage>
        <taxon>Bacteria</taxon>
        <taxon>Bacillati</taxon>
        <taxon>Actinomycetota</taxon>
        <taxon>Actinomycetes</taxon>
        <taxon>Kitasatosporales</taxon>
        <taxon>Streptomycetaceae</taxon>
        <taxon>Embleya</taxon>
    </lineage>
</organism>
<keyword evidence="2" id="KW-1185">Reference proteome</keyword>
<dbReference type="Proteomes" id="UP000190037">
    <property type="component" value="Unassembled WGS sequence"/>
</dbReference>
<dbReference type="AlphaFoldDB" id="A0A1T3NN33"/>
<comment type="caution">
    <text evidence="1">The sequence shown here is derived from an EMBL/GenBank/DDBJ whole genome shotgun (WGS) entry which is preliminary data.</text>
</comment>
<reference evidence="1 2" key="1">
    <citation type="submission" date="2017-03" db="EMBL/GenBank/DDBJ databases">
        <title>Draft genome sequence of Streptomyces scabrisporus NF3, endophyte isolated from Amphipterygium adstringens.</title>
        <authorList>
            <person name="Vazquez M."/>
            <person name="Ceapa C.D."/>
            <person name="Rodriguez Luna D."/>
            <person name="Sanchez Esquivel S."/>
        </authorList>
    </citation>
    <scope>NUCLEOTIDE SEQUENCE [LARGE SCALE GENOMIC DNA]</scope>
    <source>
        <strain evidence="1 2">NF3</strain>
    </source>
</reference>
<proteinExistence type="predicted"/>
<sequence>MSFGVSSNRASGVRALGRTVCAATVAGSLVACGVVVKQGLPALTVEVARLMMSQGGDISVEQAAKLTVTVLGPIALEALLAASAAGTDPGAGPSGGIVPVAHRVASDATRPVDNDWTIVVRRKVDGTVRNTGYRVAYAGKVYVLTNGRTAQSFEPSRKLITIDATSDTATAVAVVDSLEQPVRSSGKFRLLVAGKYTDYDFDSDKRSASHAGTDLHAGLGGPSAAHGARYAKFSGDKTPSLRDCVTEPPDAWGSDFNKLNPYGHYCLQTADGHFGTLGLSSTSEYSYTMWQTAVATK</sequence>
<protein>
    <submittedName>
        <fullName evidence="1">Uncharacterized protein</fullName>
    </submittedName>
</protein>
<gene>
    <name evidence="1" type="ORF">B4N89_38525</name>
</gene>
<dbReference type="OrthoDB" id="3374460at2"/>
<name>A0A1T3NN33_9ACTN</name>
<accession>A0A1T3NN33</accession>
<evidence type="ECO:0000313" key="2">
    <source>
        <dbReference type="Proteomes" id="UP000190037"/>
    </source>
</evidence>
<dbReference type="RefSeq" id="WP_078981195.1">
    <property type="nucleotide sequence ID" value="NZ_MWQN01000003.1"/>
</dbReference>
<evidence type="ECO:0000313" key="1">
    <source>
        <dbReference type="EMBL" id="OPC78100.1"/>
    </source>
</evidence>
<dbReference type="EMBL" id="MWQN01000003">
    <property type="protein sequence ID" value="OPC78100.1"/>
    <property type="molecule type" value="Genomic_DNA"/>
</dbReference>